<dbReference type="VEuPathDB" id="FungiDB:EYZ11_005617"/>
<feature type="transmembrane region" description="Helical" evidence="8">
    <location>
        <begin position="245"/>
        <end position="265"/>
    </location>
</feature>
<feature type="transmembrane region" description="Helical" evidence="8">
    <location>
        <begin position="213"/>
        <end position="233"/>
    </location>
</feature>
<dbReference type="FunFam" id="2.70.98.10:FF:000010">
    <property type="entry name" value="Alpha-1,2-mannosidase family protein"/>
    <property type="match status" value="1"/>
</dbReference>
<dbReference type="GeneID" id="54333717"/>
<dbReference type="GO" id="GO:0016020">
    <property type="term" value="C:membrane"/>
    <property type="evidence" value="ECO:0007669"/>
    <property type="project" value="UniProtKB-SubCell"/>
</dbReference>
<feature type="transmembrane region" description="Helical" evidence="8">
    <location>
        <begin position="465"/>
        <end position="489"/>
    </location>
</feature>
<reference evidence="11 12" key="1">
    <citation type="submission" date="2019-08" db="EMBL/GenBank/DDBJ databases">
        <title>The genome sequence of a newly discovered highly antifungal drug resistant Aspergillus species, Aspergillus tanneri NIH 1004.</title>
        <authorList>
            <person name="Mounaud S."/>
            <person name="Singh I."/>
            <person name="Joardar V."/>
            <person name="Pakala S."/>
            <person name="Pakala S."/>
            <person name="Venepally P."/>
            <person name="Chung J.K."/>
            <person name="Losada L."/>
            <person name="Nierman W.C."/>
        </authorList>
    </citation>
    <scope>NUCLEOTIDE SEQUENCE [LARGE SCALE GENOMIC DNA]</scope>
    <source>
        <strain evidence="11 12">NIH1004</strain>
    </source>
</reference>
<dbReference type="InterPro" id="IPR036259">
    <property type="entry name" value="MFS_trans_sf"/>
</dbReference>
<evidence type="ECO:0000256" key="4">
    <source>
        <dbReference type="ARBA" id="ARBA00022692"/>
    </source>
</evidence>
<feature type="transmembrane region" description="Helical" evidence="8">
    <location>
        <begin position="367"/>
        <end position="386"/>
    </location>
</feature>
<dbReference type="GO" id="GO:0005634">
    <property type="term" value="C:nucleus"/>
    <property type="evidence" value="ECO:0007669"/>
    <property type="project" value="TreeGrafter"/>
</dbReference>
<feature type="transmembrane region" description="Helical" evidence="8">
    <location>
        <begin position="156"/>
        <end position="173"/>
    </location>
</feature>
<dbReference type="InterPro" id="IPR012939">
    <property type="entry name" value="Glyco_hydro_92"/>
</dbReference>
<dbReference type="InterPro" id="IPR014718">
    <property type="entry name" value="GH-type_carb-bd"/>
</dbReference>
<feature type="transmembrane region" description="Helical" evidence="8">
    <location>
        <begin position="578"/>
        <end position="598"/>
    </location>
</feature>
<proteinExistence type="inferred from homology"/>
<dbReference type="FunFam" id="1.20.1250.20:FF:000284">
    <property type="entry name" value="Siderophore iron transporter mirB"/>
    <property type="match status" value="1"/>
</dbReference>
<name>A0A5M9M4Y4_9EURO</name>
<evidence type="ECO:0000256" key="5">
    <source>
        <dbReference type="ARBA" id="ARBA00022989"/>
    </source>
</evidence>
<comment type="subcellular location">
    <subcellularLocation>
        <location evidence="1">Membrane</location>
        <topology evidence="1">Multi-pass membrane protein</topology>
    </subcellularLocation>
</comment>
<dbReference type="EMBL" id="QUQM01000008">
    <property type="protein sequence ID" value="KAA8642075.1"/>
    <property type="molecule type" value="Genomic_DNA"/>
</dbReference>
<organism evidence="11 12">
    <name type="scientific">Aspergillus tanneri</name>
    <dbReference type="NCBI Taxonomy" id="1220188"/>
    <lineage>
        <taxon>Eukaryota</taxon>
        <taxon>Fungi</taxon>
        <taxon>Dikarya</taxon>
        <taxon>Ascomycota</taxon>
        <taxon>Pezizomycotina</taxon>
        <taxon>Eurotiomycetes</taxon>
        <taxon>Eurotiomycetidae</taxon>
        <taxon>Eurotiales</taxon>
        <taxon>Aspergillaceae</taxon>
        <taxon>Aspergillus</taxon>
        <taxon>Aspergillus subgen. Circumdati</taxon>
    </lineage>
</organism>
<evidence type="ECO:0008006" key="13">
    <source>
        <dbReference type="Google" id="ProtNLM"/>
    </source>
</evidence>
<feature type="transmembrane region" description="Helical" evidence="8">
    <location>
        <begin position="433"/>
        <end position="453"/>
    </location>
</feature>
<dbReference type="OrthoDB" id="4078873at2759"/>
<evidence type="ECO:0000259" key="10">
    <source>
        <dbReference type="Pfam" id="PF17678"/>
    </source>
</evidence>
<evidence type="ECO:0000313" key="11">
    <source>
        <dbReference type="EMBL" id="KAA8642075.1"/>
    </source>
</evidence>
<feature type="domain" description="Glycosyl hydrolase family 92" evidence="9">
    <location>
        <begin position="969"/>
        <end position="1340"/>
    </location>
</feature>
<feature type="compositionally biased region" description="Low complexity" evidence="7">
    <location>
        <begin position="31"/>
        <end position="41"/>
    </location>
</feature>
<feature type="compositionally biased region" description="Basic and acidic residues" evidence="7">
    <location>
        <begin position="44"/>
        <end position="53"/>
    </location>
</feature>
<dbReference type="Gene3D" id="3.30.2080.10">
    <property type="entry name" value="GH92 mannosidase domain"/>
    <property type="match status" value="1"/>
</dbReference>
<evidence type="ECO:0000256" key="8">
    <source>
        <dbReference type="SAM" id="Phobius"/>
    </source>
</evidence>
<evidence type="ECO:0000256" key="6">
    <source>
        <dbReference type="ARBA" id="ARBA00023136"/>
    </source>
</evidence>
<dbReference type="PANTHER" id="PTHR12143:SF23">
    <property type="entry name" value="PUTATIVE-RELATED"/>
    <property type="match status" value="1"/>
</dbReference>
<feature type="transmembrane region" description="Helical" evidence="8">
    <location>
        <begin position="406"/>
        <end position="426"/>
    </location>
</feature>
<dbReference type="Proteomes" id="UP000324241">
    <property type="component" value="Unassembled WGS sequence"/>
</dbReference>
<feature type="domain" description="Glycosyl hydrolase family 92" evidence="9">
    <location>
        <begin position="887"/>
        <end position="966"/>
    </location>
</feature>
<keyword evidence="4 8" id="KW-0812">Transmembrane</keyword>
<feature type="domain" description="Glycosyl hydrolase family 92 N-terminal" evidence="10">
    <location>
        <begin position="634"/>
        <end position="881"/>
    </location>
</feature>
<keyword evidence="5 8" id="KW-1133">Transmembrane helix</keyword>
<dbReference type="GO" id="GO:0000224">
    <property type="term" value="F:peptide-N4-(N-acetyl-beta-glucosaminyl)asparagine amidase activity"/>
    <property type="evidence" value="ECO:0007669"/>
    <property type="project" value="TreeGrafter"/>
</dbReference>
<comment type="similarity">
    <text evidence="2">Belongs to the major facilitator superfamily.</text>
</comment>
<dbReference type="Gene3D" id="1.20.1250.20">
    <property type="entry name" value="MFS general substrate transporter like domains"/>
    <property type="match status" value="1"/>
</dbReference>
<comment type="caution">
    <text evidence="11">The sequence shown here is derived from an EMBL/GenBank/DDBJ whole genome shotgun (WGS) entry which is preliminary data.</text>
</comment>
<dbReference type="InterPro" id="IPR011701">
    <property type="entry name" value="MFS"/>
</dbReference>
<accession>A0A5M9M4Y4</accession>
<dbReference type="InterPro" id="IPR050883">
    <property type="entry name" value="PNGase"/>
</dbReference>
<dbReference type="Pfam" id="PF07690">
    <property type="entry name" value="MFS_1"/>
    <property type="match status" value="1"/>
</dbReference>
<dbReference type="PANTHER" id="PTHR12143">
    <property type="entry name" value="PEPTIDE N-GLYCANASE PNGASE -RELATED"/>
    <property type="match status" value="1"/>
</dbReference>
<evidence type="ECO:0000256" key="1">
    <source>
        <dbReference type="ARBA" id="ARBA00004141"/>
    </source>
</evidence>
<dbReference type="InterPro" id="IPR041371">
    <property type="entry name" value="GH92_N"/>
</dbReference>
<protein>
    <recommendedName>
        <fullName evidence="13">Major facilitator superfamily (MFS) profile domain-containing protein</fullName>
    </recommendedName>
</protein>
<evidence type="ECO:0000259" key="9">
    <source>
        <dbReference type="Pfam" id="PF07971"/>
    </source>
</evidence>
<feature type="transmembrane region" description="Helical" evidence="8">
    <location>
        <begin position="179"/>
        <end position="201"/>
    </location>
</feature>
<evidence type="ECO:0000256" key="3">
    <source>
        <dbReference type="ARBA" id="ARBA00022448"/>
    </source>
</evidence>
<dbReference type="FunFam" id="1.20.1610.10:FF:000002">
    <property type="entry name" value="Alpha-1,2-mannosidase family protein"/>
    <property type="match status" value="1"/>
</dbReference>
<feature type="region of interest" description="Disordered" evidence="7">
    <location>
        <begin position="1344"/>
        <end position="1368"/>
    </location>
</feature>
<dbReference type="VEuPathDB" id="FungiDB:EYZ11_005613"/>
<evidence type="ECO:0000256" key="7">
    <source>
        <dbReference type="SAM" id="MobiDB-lite"/>
    </source>
</evidence>
<feature type="transmembrane region" description="Helical" evidence="8">
    <location>
        <begin position="327"/>
        <end position="346"/>
    </location>
</feature>
<keyword evidence="6 8" id="KW-0472">Membrane</keyword>
<dbReference type="GO" id="GO:0030246">
    <property type="term" value="F:carbohydrate binding"/>
    <property type="evidence" value="ECO:0007669"/>
    <property type="project" value="InterPro"/>
</dbReference>
<gene>
    <name evidence="11" type="ORF">ATNIH1004_011016</name>
</gene>
<dbReference type="SUPFAM" id="SSF103473">
    <property type="entry name" value="MFS general substrate transporter"/>
    <property type="match status" value="1"/>
</dbReference>
<feature type="transmembrane region" description="Helical" evidence="8">
    <location>
        <begin position="501"/>
        <end position="523"/>
    </location>
</feature>
<dbReference type="Pfam" id="PF07971">
    <property type="entry name" value="Glyco_hydro_92"/>
    <property type="match status" value="2"/>
</dbReference>
<dbReference type="GO" id="GO:0005829">
    <property type="term" value="C:cytosol"/>
    <property type="evidence" value="ECO:0007669"/>
    <property type="project" value="TreeGrafter"/>
</dbReference>
<feature type="transmembrane region" description="Helical" evidence="8">
    <location>
        <begin position="124"/>
        <end position="144"/>
    </location>
</feature>
<dbReference type="FunFam" id="3.30.2080.10:FF:000001">
    <property type="entry name" value="Alpha-1,2-mannosidase subfamily"/>
    <property type="match status" value="1"/>
</dbReference>
<dbReference type="GO" id="GO:0006516">
    <property type="term" value="P:glycoprotein catabolic process"/>
    <property type="evidence" value="ECO:0007669"/>
    <property type="project" value="TreeGrafter"/>
</dbReference>
<evidence type="ECO:0000313" key="12">
    <source>
        <dbReference type="Proteomes" id="UP000324241"/>
    </source>
</evidence>
<dbReference type="GO" id="GO:0022857">
    <property type="term" value="F:transmembrane transporter activity"/>
    <property type="evidence" value="ECO:0007669"/>
    <property type="project" value="InterPro"/>
</dbReference>
<dbReference type="Pfam" id="PF17678">
    <property type="entry name" value="Glyco_hydro_92N"/>
    <property type="match status" value="1"/>
</dbReference>
<feature type="region of interest" description="Disordered" evidence="7">
    <location>
        <begin position="1"/>
        <end position="53"/>
    </location>
</feature>
<dbReference type="Gene3D" id="1.20.1050.60">
    <property type="entry name" value="alpha-1,2-mannosidase"/>
    <property type="match status" value="1"/>
</dbReference>
<feature type="transmembrane region" description="Helical" evidence="8">
    <location>
        <begin position="93"/>
        <end position="112"/>
    </location>
</feature>
<feature type="transmembrane region" description="Helical" evidence="8">
    <location>
        <begin position="294"/>
        <end position="315"/>
    </location>
</feature>
<sequence length="1368" mass="151080">MGVLDIVRGRDNTAMLSDLGTEEQRPKESSPENSPENPENSGSDSDRKSLEAQNEKEIELHPNQVTAGAHLGIQRAEAAALVWSKKALVGTYAWIWVCFFMLAFQSSIGSIAQQTAYAKFQNAPAVSTANILATVIGGVLKLPIAKTLNLWGRAEGLCASVVVYILGIIILAACNGPSSYAAGYVIFWIGYDCIYLILQVFLADTSGLRNRAFAFAFANTPFICTAFTGPLAGQNFIDNTGGWRWAYGAFCIIMPFVFLPLAVVFKYYEKKARKMGLFNPPQSNRSFLQSIVHYWHQFDVVGALLLMAGWILLLLPFSLTSAGRAEYSSATFIAMIIVGFFTLLLFAVWEKFVARERFINYELLKKFTVLGACINFAVIYFSFYSWDLYFLNFCTVVYNLEQGMAGYMMQIYNVGSCFWGVVVGLWMRFTKEFKYTTLCFGLPILILGAGLMIKFRGDGGTDDIGYLIMCQIFVAFGGGTMVIGSEMAVMASADREGVPMMLSVLGLFSNLGGAMGSAVQSAIYNNVFVEALQRALPESEKAQAMQISLDGYLVQKLYPLGSDKRNAVNYAWGYSQKYGAIAATAILVLSVPCIAVWNNYRLNKKQNKGTWTGLVLGSSPTAFSTHVPDVLQSIDPLIGSNSGGNVFAGASRPYGMAKPVADVDGQNTGGFSTDGSKVTGFSTLHDSGTGGNPSLGNFPFFPQYCPEDEINNCKFPKATRAVHYINDSVVARPGYFALSLENGIRAEMTSTEHAALYKFTFPVATATNGSQLSPLILMDLTDLWDSRQNASISVDVEASRIKANGTFLPSFGAGSYISYVCADFVGAMVHDGGIWVNNRAGTERTELYVTRGFNNFYLQAGGFVQFQRPENGTINVRVGASFISTDKACKNAQTEIPHPLDDFEDIQRGTEVAWREKLSPISIKEGGVQNDLLTSFWSGVYRTMLDPQDLTGENPLWESDEPYFDSFYCLLDTYKHENWLPDCRMSLCKGWTQGGSNADVVLADAFVKNLTGIDWNLAYEAMVNDAENEPLEWSYEGRGGLQSWKRLNYIPYLDFDYLGFGTNSRSISRTLEYSYNDFCLSTVGKSLHKDDYSKYLARAHNWQNIYKTDQISSINGTDTGFVGFFQPKYLNGTWGYQDPIACSALASWCSLTSNPSETFESSVWEYQFYVPHDMAALIDLLGGPDTFVSRLDFFHTSGLADMGNEPVFLTVFQYHYAGRPALSVHRAHSYIPSRFNSSHSGLPGNDDSGAMGAFAVFSMMGLFPNPGQNVYLIIAPFFEAVSITHPVTKKAATIRNVNFDPSYRNIYIQSATLNGRPYSKNWIGHEFFTEGMTLELTLGDTESDWGRGKDDLPPSLSSTVHRESITWS</sequence>
<keyword evidence="3" id="KW-0813">Transport</keyword>
<dbReference type="RefSeq" id="XP_033421437.1">
    <property type="nucleotide sequence ID" value="XM_033575582.1"/>
</dbReference>
<evidence type="ECO:0000256" key="2">
    <source>
        <dbReference type="ARBA" id="ARBA00008335"/>
    </source>
</evidence>
<dbReference type="Gene3D" id="2.70.98.10">
    <property type="match status" value="1"/>
</dbReference>